<keyword evidence="2" id="KW-1185">Reference proteome</keyword>
<proteinExistence type="predicted"/>
<name>A0ABS1EII2_9CLOT</name>
<protein>
    <submittedName>
        <fullName evidence="1">Uncharacterized protein</fullName>
    </submittedName>
</protein>
<reference evidence="2" key="1">
    <citation type="submission" date="2021-01" db="EMBL/GenBank/DDBJ databases">
        <title>Genome public.</title>
        <authorList>
            <person name="Liu C."/>
            <person name="Sun Q."/>
        </authorList>
    </citation>
    <scope>NUCLEOTIDE SEQUENCE [LARGE SCALE GENOMIC DNA]</scope>
    <source>
        <strain evidence="2">YIM B02505</strain>
    </source>
</reference>
<evidence type="ECO:0000313" key="1">
    <source>
        <dbReference type="EMBL" id="MBK1809128.1"/>
    </source>
</evidence>
<gene>
    <name evidence="1" type="ORF">JHL18_00500</name>
</gene>
<accession>A0ABS1EII2</accession>
<dbReference type="Proteomes" id="UP000596739">
    <property type="component" value="Unassembled WGS sequence"/>
</dbReference>
<sequence length="47" mass="5360">MDDKIKSKLLELVKQLQDILGEDKPNENSKNFILGGMSVLMELVKEK</sequence>
<dbReference type="RefSeq" id="WP_200265678.1">
    <property type="nucleotide sequence ID" value="NZ_JAENHN010000002.1"/>
</dbReference>
<evidence type="ECO:0000313" key="2">
    <source>
        <dbReference type="Proteomes" id="UP000596739"/>
    </source>
</evidence>
<comment type="caution">
    <text evidence="1">The sequence shown here is derived from an EMBL/GenBank/DDBJ whole genome shotgun (WGS) entry which is preliminary data.</text>
</comment>
<dbReference type="EMBL" id="JAENHN010000002">
    <property type="protein sequence ID" value="MBK1809128.1"/>
    <property type="molecule type" value="Genomic_DNA"/>
</dbReference>
<organism evidence="1 2">
    <name type="scientific">Clostridium yunnanense</name>
    <dbReference type="NCBI Taxonomy" id="2800325"/>
    <lineage>
        <taxon>Bacteria</taxon>
        <taxon>Bacillati</taxon>
        <taxon>Bacillota</taxon>
        <taxon>Clostridia</taxon>
        <taxon>Eubacteriales</taxon>
        <taxon>Clostridiaceae</taxon>
        <taxon>Clostridium</taxon>
    </lineage>
</organism>